<dbReference type="STRING" id="1076256.A0A2H3CSM6"/>
<evidence type="ECO:0000313" key="6">
    <source>
        <dbReference type="EMBL" id="PBK78306.1"/>
    </source>
</evidence>
<dbReference type="PANTHER" id="PTHR43004">
    <property type="entry name" value="TRK SYSTEM POTASSIUM UPTAKE PROTEIN"/>
    <property type="match status" value="1"/>
</dbReference>
<dbReference type="GO" id="GO:0071949">
    <property type="term" value="F:FAD binding"/>
    <property type="evidence" value="ECO:0007669"/>
    <property type="project" value="InterPro"/>
</dbReference>
<evidence type="ECO:0000256" key="1">
    <source>
        <dbReference type="ARBA" id="ARBA00001974"/>
    </source>
</evidence>
<name>A0A2H3CSM6_9AGAR</name>
<evidence type="ECO:0000256" key="4">
    <source>
        <dbReference type="ARBA" id="ARBA00023002"/>
    </source>
</evidence>
<sequence length="432" mass="46394">MLPETASVLIIGAGPTGLAAAIALVKQGIQDIVVVDAQLQGQNSSRAVVVHAATLEALESIGCADAIIAKGVKGRGMMFNRNTATFISAEFKGLLAPYTRYDFVLLVPQTAVEDVLHAELVQQGVQVLRPQRVVGMASSTDHKGLNVTFESGEVIRADYVIGADGKNSVVRELAGISYADPDNAPIEDPVAQLVLADVVFSPRHTSLSDDCMMAHVSPSGVFLTLPLPSYHPDVSSNDMVHRIIFNIPASLGTPPSNPSTEYLQKLLNTQGPAHMSSDPAVNQQPIHIAKTVWSSRYRTSSAIAGTFFKPLHDEEGSSGGRVVIVGDAAHTHSPFGGQGMNLGIRDAVFLAPALKKSLSENKDDELESWAAVRRTRALTTIQMTKQIAASMSHILSPNRFVASLSFWIFRFVTGFAFMRRMAAWRLSGLGNR</sequence>
<comment type="cofactor">
    <cofactor evidence="1">
        <name>FAD</name>
        <dbReference type="ChEBI" id="CHEBI:57692"/>
    </cofactor>
</comment>
<keyword evidence="3" id="KW-0274">FAD</keyword>
<dbReference type="InterPro" id="IPR050641">
    <property type="entry name" value="RIFMO-like"/>
</dbReference>
<gene>
    <name evidence="6" type="ORF">ARMSODRAFT_947197</name>
</gene>
<dbReference type="Pfam" id="PF01494">
    <property type="entry name" value="FAD_binding_3"/>
    <property type="match status" value="2"/>
</dbReference>
<dbReference type="SUPFAM" id="SSF51905">
    <property type="entry name" value="FAD/NAD(P)-binding domain"/>
    <property type="match status" value="1"/>
</dbReference>
<keyword evidence="2" id="KW-0285">Flavoprotein</keyword>
<protein>
    <submittedName>
        <fullName evidence="6">FAD/NAD(P)-binding domain-containing protein</fullName>
    </submittedName>
</protein>
<feature type="domain" description="FAD-binding" evidence="5">
    <location>
        <begin position="319"/>
        <end position="382"/>
    </location>
</feature>
<organism evidence="6 7">
    <name type="scientific">Armillaria solidipes</name>
    <dbReference type="NCBI Taxonomy" id="1076256"/>
    <lineage>
        <taxon>Eukaryota</taxon>
        <taxon>Fungi</taxon>
        <taxon>Dikarya</taxon>
        <taxon>Basidiomycota</taxon>
        <taxon>Agaricomycotina</taxon>
        <taxon>Agaricomycetes</taxon>
        <taxon>Agaricomycetidae</taxon>
        <taxon>Agaricales</taxon>
        <taxon>Marasmiineae</taxon>
        <taxon>Physalacriaceae</taxon>
        <taxon>Armillaria</taxon>
    </lineage>
</organism>
<keyword evidence="7" id="KW-1185">Reference proteome</keyword>
<accession>A0A2H3CSM6</accession>
<evidence type="ECO:0000259" key="5">
    <source>
        <dbReference type="Pfam" id="PF01494"/>
    </source>
</evidence>
<dbReference type="Proteomes" id="UP000218334">
    <property type="component" value="Unassembled WGS sequence"/>
</dbReference>
<feature type="domain" description="FAD-binding" evidence="5">
    <location>
        <begin position="6"/>
        <end position="221"/>
    </location>
</feature>
<dbReference type="PANTHER" id="PTHR43004:SF19">
    <property type="entry name" value="BINDING MONOOXYGENASE, PUTATIVE (JCVI)-RELATED"/>
    <property type="match status" value="1"/>
</dbReference>
<dbReference type="GO" id="GO:0016709">
    <property type="term" value="F:oxidoreductase activity, acting on paired donors, with incorporation or reduction of molecular oxygen, NAD(P)H as one donor, and incorporation of one atom of oxygen"/>
    <property type="evidence" value="ECO:0007669"/>
    <property type="project" value="UniProtKB-ARBA"/>
</dbReference>
<dbReference type="AlphaFoldDB" id="A0A2H3CSM6"/>
<evidence type="ECO:0000256" key="3">
    <source>
        <dbReference type="ARBA" id="ARBA00022827"/>
    </source>
</evidence>
<dbReference type="InterPro" id="IPR036188">
    <property type="entry name" value="FAD/NAD-bd_sf"/>
</dbReference>
<proteinExistence type="predicted"/>
<keyword evidence="4" id="KW-0560">Oxidoreductase</keyword>
<dbReference type="PRINTS" id="PR00420">
    <property type="entry name" value="RNGMNOXGNASE"/>
</dbReference>
<evidence type="ECO:0000313" key="7">
    <source>
        <dbReference type="Proteomes" id="UP000218334"/>
    </source>
</evidence>
<dbReference type="InterPro" id="IPR002938">
    <property type="entry name" value="FAD-bd"/>
</dbReference>
<dbReference type="Gene3D" id="3.30.70.2450">
    <property type="match status" value="1"/>
</dbReference>
<dbReference type="Gene3D" id="3.50.50.60">
    <property type="entry name" value="FAD/NAD(P)-binding domain"/>
    <property type="match status" value="1"/>
</dbReference>
<dbReference type="EMBL" id="KZ293415">
    <property type="protein sequence ID" value="PBK78306.1"/>
    <property type="molecule type" value="Genomic_DNA"/>
</dbReference>
<evidence type="ECO:0000256" key="2">
    <source>
        <dbReference type="ARBA" id="ARBA00022630"/>
    </source>
</evidence>
<reference evidence="7" key="1">
    <citation type="journal article" date="2017" name="Nat. Ecol. Evol.">
        <title>Genome expansion and lineage-specific genetic innovations in the forest pathogenic fungi Armillaria.</title>
        <authorList>
            <person name="Sipos G."/>
            <person name="Prasanna A.N."/>
            <person name="Walter M.C."/>
            <person name="O'Connor E."/>
            <person name="Balint B."/>
            <person name="Krizsan K."/>
            <person name="Kiss B."/>
            <person name="Hess J."/>
            <person name="Varga T."/>
            <person name="Slot J."/>
            <person name="Riley R."/>
            <person name="Boka B."/>
            <person name="Rigling D."/>
            <person name="Barry K."/>
            <person name="Lee J."/>
            <person name="Mihaltcheva S."/>
            <person name="LaButti K."/>
            <person name="Lipzen A."/>
            <person name="Waldron R."/>
            <person name="Moloney N.M."/>
            <person name="Sperisen C."/>
            <person name="Kredics L."/>
            <person name="Vagvoelgyi C."/>
            <person name="Patrignani A."/>
            <person name="Fitzpatrick D."/>
            <person name="Nagy I."/>
            <person name="Doyle S."/>
            <person name="Anderson J.B."/>
            <person name="Grigoriev I.V."/>
            <person name="Gueldener U."/>
            <person name="Muensterkoetter M."/>
            <person name="Nagy L.G."/>
        </authorList>
    </citation>
    <scope>NUCLEOTIDE SEQUENCE [LARGE SCALE GENOMIC DNA]</scope>
    <source>
        <strain evidence="7">28-4</strain>
    </source>
</reference>